<dbReference type="AlphaFoldDB" id="M6YCI3"/>
<evidence type="ECO:0000313" key="3">
    <source>
        <dbReference type="Proteomes" id="UP000012138"/>
    </source>
</evidence>
<reference evidence="2 3" key="1">
    <citation type="submission" date="2013-01" db="EMBL/GenBank/DDBJ databases">
        <authorList>
            <person name="Harkins D.M."/>
            <person name="Durkin A.S."/>
            <person name="Brinkac L.M."/>
            <person name="Haft D.H."/>
            <person name="Selengut J.D."/>
            <person name="Sanka R."/>
            <person name="DePew J."/>
            <person name="Purushe J."/>
            <person name="Whelen A.C."/>
            <person name="Vinetz J.M."/>
            <person name="Sutton G.G."/>
            <person name="Nierman W.C."/>
            <person name="Fouts D.E."/>
        </authorList>
    </citation>
    <scope>NUCLEOTIDE SEQUENCE [LARGE SCALE GENOMIC DNA]</scope>
    <source>
        <strain evidence="2 3">2001034031</strain>
    </source>
</reference>
<keyword evidence="1" id="KW-0472">Membrane</keyword>
<dbReference type="Proteomes" id="UP000012138">
    <property type="component" value="Unassembled WGS sequence"/>
</dbReference>
<sequence length="37" mass="4178">MKEQTIRLRNAFLIGVIVAILEGLLVFGRIQLLRLGL</sequence>
<organism evidence="2 3">
    <name type="scientific">Leptospira noguchii str. 2001034031</name>
    <dbReference type="NCBI Taxonomy" id="1193053"/>
    <lineage>
        <taxon>Bacteria</taxon>
        <taxon>Pseudomonadati</taxon>
        <taxon>Spirochaetota</taxon>
        <taxon>Spirochaetia</taxon>
        <taxon>Leptospirales</taxon>
        <taxon>Leptospiraceae</taxon>
        <taxon>Leptospira</taxon>
    </lineage>
</organism>
<evidence type="ECO:0000313" key="2">
    <source>
        <dbReference type="EMBL" id="EMO91470.1"/>
    </source>
</evidence>
<dbReference type="EMBL" id="AKXB02000005">
    <property type="protein sequence ID" value="EMO91470.1"/>
    <property type="molecule type" value="Genomic_DNA"/>
</dbReference>
<keyword evidence="1" id="KW-1133">Transmembrane helix</keyword>
<accession>M6YCI3</accession>
<name>M6YCI3_9LEPT</name>
<proteinExistence type="predicted"/>
<evidence type="ECO:0000256" key="1">
    <source>
        <dbReference type="SAM" id="Phobius"/>
    </source>
</evidence>
<protein>
    <submittedName>
        <fullName evidence="2">Uncharacterized protein</fullName>
    </submittedName>
</protein>
<gene>
    <name evidence="2" type="ORF">LEP1GSC024_1488</name>
</gene>
<keyword evidence="1" id="KW-0812">Transmembrane</keyword>
<feature type="transmembrane region" description="Helical" evidence="1">
    <location>
        <begin position="12"/>
        <end position="32"/>
    </location>
</feature>
<comment type="caution">
    <text evidence="2">The sequence shown here is derived from an EMBL/GenBank/DDBJ whole genome shotgun (WGS) entry which is preliminary data.</text>
</comment>